<evidence type="ECO:0000313" key="2">
    <source>
        <dbReference type="Proteomes" id="UP000515291"/>
    </source>
</evidence>
<dbReference type="AlphaFoldDB" id="A0A7G6TVT0"/>
<dbReference type="EMBL" id="CP050292">
    <property type="protein sequence ID" value="QND70862.1"/>
    <property type="molecule type" value="Genomic_DNA"/>
</dbReference>
<dbReference type="KEGG" id="trb:HB776_06125"/>
<name>A0A7G6TVT0_9BRAD</name>
<organism evidence="1 2">
    <name type="scientific">Tardiphaga robiniae</name>
    <dbReference type="NCBI Taxonomy" id="943830"/>
    <lineage>
        <taxon>Bacteria</taxon>
        <taxon>Pseudomonadati</taxon>
        <taxon>Pseudomonadota</taxon>
        <taxon>Alphaproteobacteria</taxon>
        <taxon>Hyphomicrobiales</taxon>
        <taxon>Nitrobacteraceae</taxon>
        <taxon>Tardiphaga</taxon>
    </lineage>
</organism>
<dbReference type="Proteomes" id="UP000515291">
    <property type="component" value="Chromosome"/>
</dbReference>
<accession>A0A7G6TVT0</accession>
<evidence type="ECO:0000313" key="1">
    <source>
        <dbReference type="EMBL" id="QND70862.1"/>
    </source>
</evidence>
<proteinExistence type="predicted"/>
<sequence length="135" mass="14654">MRKWIAPVAVIAALVVGGAFFRDDILEYSGIACATTIKRAVPSPDATRTAVIFERECGATTPFNTQVSLVPKGQSFSPRRYPSFLSIGGQHALAIRWVGERALEVDLPKTDRVFRNETTVDDVSVAYLSAGRGPN</sequence>
<reference evidence="2" key="1">
    <citation type="journal article" date="2020" name="Mol. Plant Microbe">
        <title>Rhizobial microsymbionts of the narrowly endemic Oxytropis species growing in Kamchatka are characterized by significant genetic diversity and possess a set of genes that are associated with T3SS and T6SS secretion systems and can affect the development of symbiosis.</title>
        <authorList>
            <person name="Safronova V."/>
            <person name="Guro P."/>
            <person name="Sazanova A."/>
            <person name="Kuznetsova I."/>
            <person name="Belimov A."/>
            <person name="Yakubov V."/>
            <person name="Chirak E."/>
            <person name="Afonin A."/>
            <person name="Gogolev Y."/>
            <person name="Andronov E."/>
            <person name="Tikhonovich I."/>
        </authorList>
    </citation>
    <scope>NUCLEOTIDE SEQUENCE [LARGE SCALE GENOMIC DNA]</scope>
    <source>
        <strain evidence="2">581</strain>
    </source>
</reference>
<dbReference type="RefSeq" id="WP_120290186.1">
    <property type="nucleotide sequence ID" value="NZ_CP050292.1"/>
</dbReference>
<protein>
    <submittedName>
        <fullName evidence="1">Uncharacterized protein</fullName>
    </submittedName>
</protein>
<gene>
    <name evidence="1" type="ORF">HB776_06125</name>
</gene>